<feature type="region of interest" description="Disordered" evidence="1">
    <location>
        <begin position="177"/>
        <end position="196"/>
    </location>
</feature>
<dbReference type="RefSeq" id="XP_006815075.1">
    <property type="nucleotide sequence ID" value="XM_006815012.1"/>
</dbReference>
<dbReference type="PANTHER" id="PTHR46599:SF3">
    <property type="entry name" value="PIGGYBAC TRANSPOSABLE ELEMENT-DERIVED PROTEIN 4"/>
    <property type="match status" value="1"/>
</dbReference>
<feature type="compositionally biased region" description="Basic residues" evidence="1">
    <location>
        <begin position="182"/>
        <end position="196"/>
    </location>
</feature>
<name>A0ABM0M4Y4_SACKO</name>
<evidence type="ECO:0000256" key="1">
    <source>
        <dbReference type="SAM" id="MobiDB-lite"/>
    </source>
</evidence>
<dbReference type="InterPro" id="IPR029526">
    <property type="entry name" value="PGBD"/>
</dbReference>
<evidence type="ECO:0000313" key="4">
    <source>
        <dbReference type="RefSeq" id="XP_006815075.1"/>
    </source>
</evidence>
<dbReference type="Pfam" id="PF13843">
    <property type="entry name" value="DDE_Tnp_1_7"/>
    <property type="match status" value="1"/>
</dbReference>
<evidence type="ECO:0000313" key="3">
    <source>
        <dbReference type="Proteomes" id="UP000694865"/>
    </source>
</evidence>
<reference evidence="4" key="1">
    <citation type="submission" date="2025-08" db="UniProtKB">
        <authorList>
            <consortium name="RefSeq"/>
        </authorList>
    </citation>
    <scope>IDENTIFICATION</scope>
    <source>
        <tissue evidence="4">Testes</tissue>
    </source>
</reference>
<protein>
    <submittedName>
        <fullName evidence="4">Uncharacterized protein LOC102804815</fullName>
    </submittedName>
</protein>
<accession>A0ABM0M4Y4</accession>
<dbReference type="Proteomes" id="UP000694865">
    <property type="component" value="Unplaced"/>
</dbReference>
<proteinExistence type="predicted"/>
<keyword evidence="3" id="KW-1185">Reference proteome</keyword>
<gene>
    <name evidence="4" type="primary">LOC102804815</name>
</gene>
<organism evidence="3 4">
    <name type="scientific">Saccoglossus kowalevskii</name>
    <name type="common">Acorn worm</name>
    <dbReference type="NCBI Taxonomy" id="10224"/>
    <lineage>
        <taxon>Eukaryota</taxon>
        <taxon>Metazoa</taxon>
        <taxon>Hemichordata</taxon>
        <taxon>Enteropneusta</taxon>
        <taxon>Harrimaniidae</taxon>
        <taxon>Saccoglossus</taxon>
    </lineage>
</organism>
<evidence type="ECO:0000259" key="2">
    <source>
        <dbReference type="Pfam" id="PF13843"/>
    </source>
</evidence>
<dbReference type="GeneID" id="102804815"/>
<feature type="domain" description="PiggyBac transposable element-derived protein" evidence="2">
    <location>
        <begin position="2"/>
        <end position="171"/>
    </location>
</feature>
<dbReference type="PANTHER" id="PTHR46599">
    <property type="entry name" value="PIGGYBAC TRANSPOSABLE ELEMENT-DERIVED PROTEIN 4"/>
    <property type="match status" value="1"/>
</dbReference>
<sequence>MGQEISIDEGMVRFKGRSMFKLRLSHKPDRDGFKIWQVCDSTTSYIANFEPYLVVKYKTTNEERKKETGTIKKTVHRLLQPFTEKKTFFSVIRFFTSVNTALELQDKKVYMVSSFSRRNRKTMAPQLIPEGKSKKQKLKIGEMKAATRPDDTINITAYQDDRAQILILNTVYQPSTSGRRMGAAHRGGRLRKAYNK</sequence>